<gene>
    <name evidence="2" type="ORF">SAMN04487941_1036</name>
</gene>
<dbReference type="STRING" id="388950.GCA_001611675_00134"/>
<organism evidence="2 3">
    <name type="scientific">Pontibacter akesuensis</name>
    <dbReference type="NCBI Taxonomy" id="388950"/>
    <lineage>
        <taxon>Bacteria</taxon>
        <taxon>Pseudomonadati</taxon>
        <taxon>Bacteroidota</taxon>
        <taxon>Cytophagia</taxon>
        <taxon>Cytophagales</taxon>
        <taxon>Hymenobacteraceae</taxon>
        <taxon>Pontibacter</taxon>
    </lineage>
</organism>
<evidence type="ECO:0000259" key="1">
    <source>
        <dbReference type="Pfam" id="PF00535"/>
    </source>
</evidence>
<dbReference type="PANTHER" id="PTHR22916">
    <property type="entry name" value="GLYCOSYLTRANSFERASE"/>
    <property type="match status" value="1"/>
</dbReference>
<proteinExistence type="predicted"/>
<sequence>MPTVQDNIAAPLVSVVIPCYNHGAFLCKAIESVQRQTYRNIEILVIDDGSTDSTKAVATGYKGVRYLYQHNRGLSAARNTGIRNSTGAYILFLDADDWLYPQGIAHQVAYLEQHRLHAFVSGGFDEVFVDENRVQEVVQEVNENHYHRLLQGNYIGMVATVLFRRKALEEVLFDEGLKNCEDYDVFLKIARKHPVGHQTHKIAAYRYHNSNMSGNIPAMLQGVLHVLDNHRKELSAAEEERCSRDGRNVFINYYCRELYHKLRHKKTPINRQARQMLLKYKPTLYFKFLLTQLLLK</sequence>
<keyword evidence="3" id="KW-1185">Reference proteome</keyword>
<dbReference type="GO" id="GO:0016758">
    <property type="term" value="F:hexosyltransferase activity"/>
    <property type="evidence" value="ECO:0007669"/>
    <property type="project" value="UniProtKB-ARBA"/>
</dbReference>
<reference evidence="3" key="1">
    <citation type="submission" date="2016-10" db="EMBL/GenBank/DDBJ databases">
        <authorList>
            <person name="Varghese N."/>
        </authorList>
    </citation>
    <scope>NUCLEOTIDE SEQUENCE [LARGE SCALE GENOMIC DNA]</scope>
    <source>
        <strain evidence="3">DSM 18820</strain>
    </source>
</reference>
<accession>A0A1I7GIC4</accession>
<protein>
    <submittedName>
        <fullName evidence="2">Glycosyltransferase involved in cell wall bisynthesis</fullName>
    </submittedName>
</protein>
<dbReference type="RefSeq" id="WP_068836375.1">
    <property type="nucleotide sequence ID" value="NZ_BMXC01000001.1"/>
</dbReference>
<evidence type="ECO:0000313" key="2">
    <source>
        <dbReference type="EMBL" id="SFU48193.1"/>
    </source>
</evidence>
<dbReference type="InterPro" id="IPR029044">
    <property type="entry name" value="Nucleotide-diphossugar_trans"/>
</dbReference>
<dbReference type="Pfam" id="PF00535">
    <property type="entry name" value="Glycos_transf_2"/>
    <property type="match status" value="1"/>
</dbReference>
<dbReference type="Proteomes" id="UP000182491">
    <property type="component" value="Unassembled WGS sequence"/>
</dbReference>
<evidence type="ECO:0000313" key="3">
    <source>
        <dbReference type="Proteomes" id="UP000182491"/>
    </source>
</evidence>
<dbReference type="OrthoDB" id="6307329at2"/>
<dbReference type="InterPro" id="IPR001173">
    <property type="entry name" value="Glyco_trans_2-like"/>
</dbReference>
<dbReference type="EMBL" id="FPCA01000001">
    <property type="protein sequence ID" value="SFU48193.1"/>
    <property type="molecule type" value="Genomic_DNA"/>
</dbReference>
<dbReference type="SUPFAM" id="SSF53448">
    <property type="entry name" value="Nucleotide-diphospho-sugar transferases"/>
    <property type="match status" value="1"/>
</dbReference>
<dbReference type="AlphaFoldDB" id="A0A1I7GIC4"/>
<name>A0A1I7GIC4_9BACT</name>
<keyword evidence="2" id="KW-0808">Transferase</keyword>
<dbReference type="Gene3D" id="3.90.550.10">
    <property type="entry name" value="Spore Coat Polysaccharide Biosynthesis Protein SpsA, Chain A"/>
    <property type="match status" value="1"/>
</dbReference>
<dbReference type="PANTHER" id="PTHR22916:SF3">
    <property type="entry name" value="UDP-GLCNAC:BETAGAL BETA-1,3-N-ACETYLGLUCOSAMINYLTRANSFERASE-LIKE PROTEIN 1"/>
    <property type="match status" value="1"/>
</dbReference>
<feature type="domain" description="Glycosyltransferase 2-like" evidence="1">
    <location>
        <begin position="14"/>
        <end position="171"/>
    </location>
</feature>